<proteinExistence type="predicted"/>
<dbReference type="InterPro" id="IPR029058">
    <property type="entry name" value="AB_hydrolase_fold"/>
</dbReference>
<dbReference type="EMBL" id="JALJOR010000007">
    <property type="protein sequence ID" value="KAK9814603.1"/>
    <property type="molecule type" value="Genomic_DNA"/>
</dbReference>
<dbReference type="PANTHER" id="PTHR45856">
    <property type="entry name" value="ALPHA/BETA-HYDROLASES SUPERFAMILY PROTEIN"/>
    <property type="match status" value="1"/>
</dbReference>
<accession>A0AAW1Q0Y0</accession>
<comment type="caution">
    <text evidence="3">The sequence shown here is derived from an EMBL/GenBank/DDBJ whole genome shotgun (WGS) entry which is preliminary data.</text>
</comment>
<feature type="domain" description="Fungal lipase-type" evidence="2">
    <location>
        <begin position="467"/>
        <end position="612"/>
    </location>
</feature>
<evidence type="ECO:0000313" key="4">
    <source>
        <dbReference type="Proteomes" id="UP001489004"/>
    </source>
</evidence>
<dbReference type="GO" id="GO:0006629">
    <property type="term" value="P:lipid metabolic process"/>
    <property type="evidence" value="ECO:0007669"/>
    <property type="project" value="InterPro"/>
</dbReference>
<reference evidence="3 4" key="1">
    <citation type="journal article" date="2024" name="Nat. Commun.">
        <title>Phylogenomics reveals the evolutionary origins of lichenization in chlorophyte algae.</title>
        <authorList>
            <person name="Puginier C."/>
            <person name="Libourel C."/>
            <person name="Otte J."/>
            <person name="Skaloud P."/>
            <person name="Haon M."/>
            <person name="Grisel S."/>
            <person name="Petersen M."/>
            <person name="Berrin J.G."/>
            <person name="Delaux P.M."/>
            <person name="Dal Grande F."/>
            <person name="Keller J."/>
        </authorList>
    </citation>
    <scope>NUCLEOTIDE SEQUENCE [LARGE SCALE GENOMIC DNA]</scope>
    <source>
        <strain evidence="3 4">SAG 2043</strain>
    </source>
</reference>
<gene>
    <name evidence="3" type="ORF">WJX72_008506</name>
</gene>
<name>A0AAW1Q0Y0_9CHLO</name>
<dbReference type="PANTHER" id="PTHR45856:SF24">
    <property type="entry name" value="FUNGAL LIPASE-LIKE DOMAIN-CONTAINING PROTEIN"/>
    <property type="match status" value="1"/>
</dbReference>
<feature type="domain" description="Fungal lipase-type" evidence="2">
    <location>
        <begin position="229"/>
        <end position="284"/>
    </location>
</feature>
<dbReference type="SUPFAM" id="SSF53474">
    <property type="entry name" value="alpha/beta-Hydrolases"/>
    <property type="match status" value="2"/>
</dbReference>
<organism evidence="3 4">
    <name type="scientific">[Myrmecia] bisecta</name>
    <dbReference type="NCBI Taxonomy" id="41462"/>
    <lineage>
        <taxon>Eukaryota</taxon>
        <taxon>Viridiplantae</taxon>
        <taxon>Chlorophyta</taxon>
        <taxon>core chlorophytes</taxon>
        <taxon>Trebouxiophyceae</taxon>
        <taxon>Trebouxiales</taxon>
        <taxon>Trebouxiaceae</taxon>
        <taxon>Myrmecia</taxon>
    </lineage>
</organism>
<dbReference type="Pfam" id="PF01764">
    <property type="entry name" value="Lipase_3"/>
    <property type="match status" value="2"/>
</dbReference>
<evidence type="ECO:0000256" key="1">
    <source>
        <dbReference type="SAM" id="MobiDB-lite"/>
    </source>
</evidence>
<protein>
    <recommendedName>
        <fullName evidence="2">Fungal lipase-type domain-containing protein</fullName>
    </recommendedName>
</protein>
<sequence length="674" mass="71695">MDVSSPDEAQVLRKPKGSSWLCASRYCPDFDLRLGVKGFLKGRWWASGQRPVARSGPSLAGGSGVDRASNSNNDCSAVPACAPAPSTAPPDQRRQTLISINNQRNSSGPALAKTADAAQYLTAAMYNVSSDPTLGIAPSNQTLHFQGGGRVTVYWAAKNQTIFLAFVDWANATMQQLNTSSDPLMSQAINLVFQGHVVTKDDFDPLTDLLADPRSENLANAISEASAGQVPLRIVCTGYGPSGGVASVAALWAAINYPAANIRLITFGSPQVGGQKFNWAASRLVDLVYLWSIPGDSRTDAGASAPYAPTTGTLSLPSGAFPVTASTVSWDSYLAALNNTMVSSTGPDFAAANASKNAKSPESLGQRIKGFFKSAGDLLDAVSAYFNRANGPETDSSMDNNITFVEAYFNSSCPPVLCKARPSVAASCAVYNSGNGTIAPGSITISNPDTATDLAVAWLPDQSTALIAFQGTTQKRDWLTDFKGWLDADDLAPVVQQEFPQATVHSGFLDSLQSVTTKAPSPEYNIVDVLNYLSGGATPAHILITGHSLGGGLATLAAMWATIQWPEADVTCVTFGSPQTGNTDWARAYRTYVGRQYRFVYKKDVVPALPPVDSYSHVDNGTWAPDATEWILEDRPDIAIDQLNWDDHACEGYKRSLFNVTHVSAPDWVTTAAM</sequence>
<dbReference type="InterPro" id="IPR002921">
    <property type="entry name" value="Fungal_lipase-type"/>
</dbReference>
<dbReference type="AlphaFoldDB" id="A0AAW1Q0Y0"/>
<dbReference type="CDD" id="cd00519">
    <property type="entry name" value="Lipase_3"/>
    <property type="match status" value="1"/>
</dbReference>
<dbReference type="Gene3D" id="3.40.50.1820">
    <property type="entry name" value="alpha/beta hydrolase"/>
    <property type="match status" value="2"/>
</dbReference>
<dbReference type="Proteomes" id="UP001489004">
    <property type="component" value="Unassembled WGS sequence"/>
</dbReference>
<evidence type="ECO:0000259" key="2">
    <source>
        <dbReference type="Pfam" id="PF01764"/>
    </source>
</evidence>
<keyword evidence="4" id="KW-1185">Reference proteome</keyword>
<feature type="region of interest" description="Disordered" evidence="1">
    <location>
        <begin position="49"/>
        <end position="72"/>
    </location>
</feature>
<dbReference type="InterPro" id="IPR051218">
    <property type="entry name" value="Sec_MonoDiacylglyc_Lipase"/>
</dbReference>
<evidence type="ECO:0000313" key="3">
    <source>
        <dbReference type="EMBL" id="KAK9814603.1"/>
    </source>
</evidence>